<comment type="caution">
    <text evidence="9">The sequence shown here is derived from an EMBL/GenBank/DDBJ whole genome shotgun (WGS) entry which is preliminary data.</text>
</comment>
<keyword evidence="5 8" id="KW-0456">Lyase</keyword>
<comment type="pathway">
    <text evidence="1 8">Amine and polyamine biosynthesis; ectoine biosynthesis; L-ectoine from L-aspartate 4-semialdehyde: step 3/3.</text>
</comment>
<dbReference type="PANTHER" id="PTHR39289">
    <property type="match status" value="1"/>
</dbReference>
<dbReference type="NCBIfam" id="NF009806">
    <property type="entry name" value="PRK13290.1"/>
    <property type="match status" value="1"/>
</dbReference>
<evidence type="ECO:0000256" key="8">
    <source>
        <dbReference type="HAMAP-Rule" id="MF_01255"/>
    </source>
</evidence>
<dbReference type="InterPro" id="IPR010462">
    <property type="entry name" value="Ectoine_synth"/>
</dbReference>
<dbReference type="PANTHER" id="PTHR39289:SF1">
    <property type="entry name" value="L-ECTOINE SYNTHASE"/>
    <property type="match status" value="1"/>
</dbReference>
<accession>A0A3A6PFL2</accession>
<dbReference type="InterPro" id="IPR014710">
    <property type="entry name" value="RmlC-like_jellyroll"/>
</dbReference>
<dbReference type="InterPro" id="IPR011051">
    <property type="entry name" value="RmlC_Cupin_sf"/>
</dbReference>
<evidence type="ECO:0000256" key="1">
    <source>
        <dbReference type="ARBA" id="ARBA00005181"/>
    </source>
</evidence>
<dbReference type="UniPathway" id="UPA00067">
    <property type="reaction ID" value="UER00123"/>
</dbReference>
<dbReference type="Pfam" id="PF06339">
    <property type="entry name" value="Ectoine_synth"/>
    <property type="match status" value="1"/>
</dbReference>
<gene>
    <name evidence="8" type="primary">ectC</name>
    <name evidence="9" type="ORF">D3P09_22110</name>
</gene>
<dbReference type="CDD" id="cd06978">
    <property type="entry name" value="cupin_EctC"/>
    <property type="match status" value="1"/>
</dbReference>
<comment type="similarity">
    <text evidence="2 8">Belongs to the ectoine synthase family.</text>
</comment>
<name>A0A3A6PFL2_9BACL</name>
<evidence type="ECO:0000256" key="5">
    <source>
        <dbReference type="ARBA" id="ARBA00023239"/>
    </source>
</evidence>
<keyword evidence="10" id="KW-1185">Reference proteome</keyword>
<dbReference type="EC" id="4.2.1.108" evidence="3 8"/>
<sequence length="133" mass="14986">MIVKQLEEIRGSSHDIDAPTWNSRRLLLKKDGMGFSMHDTIIKAGTETLIWYRNHVEAVYCIEGEGEIEVVGGETHQICPGMLYALDGHEKHLLRARSQLRMVCVFNPPLTGAEVHDQDGVYPLMNENGEAVR</sequence>
<comment type="function">
    <text evidence="8">Catalyzes the circularization of gamma-N-acetyl-alpha,gamma-diaminobutyric acid (ADABA) to ectoine (1,4,5,6-tetrahydro-2-methyl-4-pyrimidine carboxylic acid), which is an excellent osmoprotectant.</text>
</comment>
<dbReference type="OrthoDB" id="4406415at2"/>
<dbReference type="GO" id="GO:0033990">
    <property type="term" value="F:ectoine synthase activity"/>
    <property type="evidence" value="ECO:0007669"/>
    <property type="project" value="UniProtKB-EC"/>
</dbReference>
<evidence type="ECO:0000313" key="9">
    <source>
        <dbReference type="EMBL" id="RJX37668.1"/>
    </source>
</evidence>
<organism evidence="9 10">
    <name type="scientific">Paenibacillus pinisoli</name>
    <dbReference type="NCBI Taxonomy" id="1276110"/>
    <lineage>
        <taxon>Bacteria</taxon>
        <taxon>Bacillati</taxon>
        <taxon>Bacillota</taxon>
        <taxon>Bacilli</taxon>
        <taxon>Bacillales</taxon>
        <taxon>Paenibacillaceae</taxon>
        <taxon>Paenibacillus</taxon>
    </lineage>
</organism>
<reference evidence="9 10" key="1">
    <citation type="submission" date="2018-09" db="EMBL/GenBank/DDBJ databases">
        <title>Paenibacillus aracenensis nov. sp. isolated from a cave in southern Spain.</title>
        <authorList>
            <person name="Jurado V."/>
            <person name="Gutierrez-Patricio S."/>
            <person name="Gonzalez-Pimentel J.L."/>
            <person name="Miller A.Z."/>
            <person name="Laiz L."/>
            <person name="Saiz-Jimenez C."/>
        </authorList>
    </citation>
    <scope>NUCLEOTIDE SEQUENCE [LARGE SCALE GENOMIC DNA]</scope>
    <source>
        <strain evidence="9 10">JCM 19203</strain>
    </source>
</reference>
<dbReference type="SUPFAM" id="SSF51182">
    <property type="entry name" value="RmlC-like cupins"/>
    <property type="match status" value="1"/>
</dbReference>
<evidence type="ECO:0000256" key="6">
    <source>
        <dbReference type="ARBA" id="ARBA00033271"/>
    </source>
</evidence>
<dbReference type="RefSeq" id="WP_120113593.1">
    <property type="nucleotide sequence ID" value="NZ_QXQB01000005.1"/>
</dbReference>
<evidence type="ECO:0000256" key="7">
    <source>
        <dbReference type="ARBA" id="ARBA00048714"/>
    </source>
</evidence>
<dbReference type="HAMAP" id="MF_01255">
    <property type="entry name" value="Ectoine_synth"/>
    <property type="match status" value="1"/>
</dbReference>
<evidence type="ECO:0000256" key="3">
    <source>
        <dbReference type="ARBA" id="ARBA00013192"/>
    </source>
</evidence>
<evidence type="ECO:0000256" key="2">
    <source>
        <dbReference type="ARBA" id="ARBA00009637"/>
    </source>
</evidence>
<proteinExistence type="inferred from homology"/>
<dbReference type="Proteomes" id="UP000267798">
    <property type="component" value="Unassembled WGS sequence"/>
</dbReference>
<dbReference type="Gene3D" id="2.60.120.10">
    <property type="entry name" value="Jelly Rolls"/>
    <property type="match status" value="1"/>
</dbReference>
<dbReference type="GO" id="GO:0019491">
    <property type="term" value="P:ectoine biosynthetic process"/>
    <property type="evidence" value="ECO:0007669"/>
    <property type="project" value="UniProtKB-UniRule"/>
</dbReference>
<protein>
    <recommendedName>
        <fullName evidence="4 8">L-ectoine synthase</fullName>
        <ecNumber evidence="3 8">4.2.1.108</ecNumber>
    </recommendedName>
    <alternativeName>
        <fullName evidence="6 8">N-acetyldiaminobutyrate dehydratase</fullName>
    </alternativeName>
</protein>
<dbReference type="AlphaFoldDB" id="A0A3A6PFL2"/>
<comment type="catalytic activity">
    <reaction evidence="7 8">
        <text>(2S)-4-acetamido-2-aminobutanoate = L-ectoine + H2O</text>
        <dbReference type="Rhea" id="RHEA:17281"/>
        <dbReference type="ChEBI" id="CHEBI:15377"/>
        <dbReference type="ChEBI" id="CHEBI:58515"/>
        <dbReference type="ChEBI" id="CHEBI:58929"/>
        <dbReference type="EC" id="4.2.1.108"/>
    </reaction>
</comment>
<dbReference type="EMBL" id="QXQB01000005">
    <property type="protein sequence ID" value="RJX37668.1"/>
    <property type="molecule type" value="Genomic_DNA"/>
</dbReference>
<evidence type="ECO:0000313" key="10">
    <source>
        <dbReference type="Proteomes" id="UP000267798"/>
    </source>
</evidence>
<evidence type="ECO:0000256" key="4">
    <source>
        <dbReference type="ARBA" id="ARBA00019707"/>
    </source>
</evidence>